<feature type="region of interest" description="Disordered" evidence="1">
    <location>
        <begin position="924"/>
        <end position="947"/>
    </location>
</feature>
<feature type="region of interest" description="Disordered" evidence="1">
    <location>
        <begin position="102"/>
        <end position="124"/>
    </location>
</feature>
<feature type="region of interest" description="Disordered" evidence="1">
    <location>
        <begin position="1729"/>
        <end position="1764"/>
    </location>
</feature>
<feature type="compositionally biased region" description="Gly residues" evidence="1">
    <location>
        <begin position="334"/>
        <end position="343"/>
    </location>
</feature>
<feature type="compositionally biased region" description="Low complexity" evidence="1">
    <location>
        <begin position="293"/>
        <end position="308"/>
    </location>
</feature>
<feature type="region of interest" description="Disordered" evidence="1">
    <location>
        <begin position="1181"/>
        <end position="1234"/>
    </location>
</feature>
<organism evidence="2 3">
    <name type="scientific">Leptomonas seymouri</name>
    <dbReference type="NCBI Taxonomy" id="5684"/>
    <lineage>
        <taxon>Eukaryota</taxon>
        <taxon>Discoba</taxon>
        <taxon>Euglenozoa</taxon>
        <taxon>Kinetoplastea</taxon>
        <taxon>Metakinetoplastina</taxon>
        <taxon>Trypanosomatida</taxon>
        <taxon>Trypanosomatidae</taxon>
        <taxon>Leishmaniinae</taxon>
        <taxon>Leptomonas</taxon>
    </lineage>
</organism>
<feature type="region of interest" description="Disordered" evidence="1">
    <location>
        <begin position="442"/>
        <end position="516"/>
    </location>
</feature>
<accession>A0A0N1ILC9</accession>
<feature type="compositionally biased region" description="Low complexity" evidence="1">
    <location>
        <begin position="786"/>
        <end position="797"/>
    </location>
</feature>
<feature type="region of interest" description="Disordered" evidence="1">
    <location>
        <begin position="856"/>
        <end position="910"/>
    </location>
</feature>
<feature type="region of interest" description="Disordered" evidence="1">
    <location>
        <begin position="33"/>
        <end position="64"/>
    </location>
</feature>
<feature type="compositionally biased region" description="Polar residues" evidence="1">
    <location>
        <begin position="1729"/>
        <end position="1746"/>
    </location>
</feature>
<feature type="compositionally biased region" description="Polar residues" evidence="1">
    <location>
        <begin position="276"/>
        <end position="286"/>
    </location>
</feature>
<evidence type="ECO:0000313" key="3">
    <source>
        <dbReference type="Proteomes" id="UP000038009"/>
    </source>
</evidence>
<dbReference type="OrthoDB" id="267579at2759"/>
<evidence type="ECO:0000256" key="1">
    <source>
        <dbReference type="SAM" id="MobiDB-lite"/>
    </source>
</evidence>
<comment type="caution">
    <text evidence="2">The sequence shown here is derived from an EMBL/GenBank/DDBJ whole genome shotgun (WGS) entry which is preliminary data.</text>
</comment>
<protein>
    <submittedName>
        <fullName evidence="2">Uncharacterized protein</fullName>
    </submittedName>
</protein>
<feature type="compositionally biased region" description="Gly residues" evidence="1">
    <location>
        <begin position="254"/>
        <end position="275"/>
    </location>
</feature>
<feature type="compositionally biased region" description="Gly residues" evidence="1">
    <location>
        <begin position="451"/>
        <end position="480"/>
    </location>
</feature>
<feature type="compositionally biased region" description="Polar residues" evidence="1">
    <location>
        <begin position="1066"/>
        <end position="1079"/>
    </location>
</feature>
<feature type="region of interest" description="Disordered" evidence="1">
    <location>
        <begin position="832"/>
        <end position="851"/>
    </location>
</feature>
<feature type="region of interest" description="Disordered" evidence="1">
    <location>
        <begin position="2452"/>
        <end position="2474"/>
    </location>
</feature>
<feature type="compositionally biased region" description="Basic and acidic residues" evidence="1">
    <location>
        <begin position="1201"/>
        <end position="1215"/>
    </location>
</feature>
<feature type="compositionally biased region" description="Basic and acidic residues" evidence="1">
    <location>
        <begin position="936"/>
        <end position="946"/>
    </location>
</feature>
<feature type="region of interest" description="Disordered" evidence="1">
    <location>
        <begin position="229"/>
        <end position="355"/>
    </location>
</feature>
<keyword evidence="3" id="KW-1185">Reference proteome</keyword>
<proteinExistence type="predicted"/>
<dbReference type="EMBL" id="LJSK01000083">
    <property type="protein sequence ID" value="KPI87542.1"/>
    <property type="molecule type" value="Genomic_DNA"/>
</dbReference>
<feature type="region of interest" description="Disordered" evidence="1">
    <location>
        <begin position="1051"/>
        <end position="1113"/>
    </location>
</feature>
<reference evidence="2 3" key="1">
    <citation type="journal article" date="2015" name="PLoS Pathog.">
        <title>Leptomonas seymouri: Adaptations to the Dixenous Life Cycle Analyzed by Genome Sequencing, Transcriptome Profiling and Co-infection with Leishmania donovani.</title>
        <authorList>
            <person name="Kraeva N."/>
            <person name="Butenko A."/>
            <person name="Hlavacova J."/>
            <person name="Kostygov A."/>
            <person name="Myskova J."/>
            <person name="Grybchuk D."/>
            <person name="Lestinova T."/>
            <person name="Votypka J."/>
            <person name="Volf P."/>
            <person name="Opperdoes F."/>
            <person name="Flegontov P."/>
            <person name="Lukes J."/>
            <person name="Yurchenko V."/>
        </authorList>
    </citation>
    <scope>NUCLEOTIDE SEQUENCE [LARGE SCALE GENOMIC DNA]</scope>
    <source>
        <strain evidence="2 3">ATCC 30220</strain>
    </source>
</reference>
<sequence length="2495" mass="256854">MDYLLGVLYATKKYEFLDTSRLQPGINVSSRLVDGVGTSPSQMSGGGGAGDDSDRSNIPNCDSAIPANMARRSTARPFSSPSTAIANISEGLYRKRAVDSPSGAAAVPDEETSLSGEGDGAAGAKRRLSAMSANLPDSRRLSSSFQEGGAGTSYSVFSQPRESEVLSPILPGLSVSTAAIAAAAAAAEGIVNTGASIPRPQRLEYSVPTKVLSGKYVLIYLPAPHRSTSAGPATQLWGGSPGSGMAGTHQPSGAGTGGNAGGGGTGGGNRTGGHQSGSTMLSSPQLESLKVRLGGSTPTSSLLPSASPHMMPQGGPGRTNFSSALGKASDPFSSGGGSTGGHPHGPNAAAVQPNNSQPLPLSAMRAAAAAAATTHQRLLLFYCLLLRRLANRPIRENELASLLEGEEGPTVTTTQVPVAVLELHCIIEGPLRNNVFGPVTTAGSNQATSDGHGGATSSGSAGGAGAGTGGGGGGGGGNAAAGGVPAGSAGSGQHGFNPSPRSPLTSLNHSTQYSGCGGGRSTSVHLVSSMNSDGNANIGGFSTTTPSAMASPRFLTPGFRSSSAGGYLPLLDGSPAVDVAAELTPSRLLRTILQHLQEGKPDVWLSPENVVFDSEITQNPYYGGWYSVESNNGYRRVMQLCGVQSWPAVILMDPAGNVVTDSVLQHVEEELAQFTAELELNFAKKATARAVTLTEAATAAATALADFTPTDSSSATPIITVEGQLVLYPAVKGEAADEGAQRRLSCINSAADEGEEAPSPAPSMPREVSALDTRSVPEGNADFTVSPHAASSSPAAPDAEGGGKSGSMPDRSGTNPLAPATERMVMDFNTADTETDTPNQFNDSKTTSVDMHDLSIPFDDPRVPTAEPTPLKQVPTTARYRDSSSSPVLPLSAEMTSPHRRGNSDDCMPHMMPDISPSSSISQAALAATAVQHTSTSEEQKPEEAKLGGTEPFLVALKKSDSWAGEKGSEDVHERSTSLSMLTTSQPLMPNQQGGCAAKSVSTNCYFPTIFAADCAPLPNWDPKACGNNVAGVIAMHGADLKTDAPIYTASESPSAVDEQRVLPQQHHSQQCRTLQDSPSRGAGGDGKGGGRDGASSALLGQPNSSSQHAAFCGESQRVEVSASTSKVSHDFMAAASGVSVIPPLPSPMEQLPAFKSQFPWNPAMPEPIMVYTMPTLLKHSKEGGREEGNVESPQKAFQRHVQERVAERKRRESAAAHAAGQKPSPPTAVSKDECGAATATAAVADHNLSMSEGSCTAGGGQTNVGASSSSELAATASSSPSAAVVMPSTMVFRQSTKGLVNHAAAGGSCASPLDGGGSPMIASGDNAALQNSPMQVPTALLEPSTFEETSPLVTMERSWPVSPLRRLVLCSITVEQAAERMQTAANNSNNKHVFLGSDGDSKTSQSDWPASAAAFNVTAAPGASPNSLVMLSLSSEDSTDDGNCYSRSSSPLSHIARQYVPRPQRPPESEQHQLQRMSSTLFEGWLHDITTKLELSTHLVLLFGAGWHPGMSKCVRALRHLQASVNGRSSNGAKGADGETVLSNGGCGGADRQVFDVGHDAVADADDGVFPALNSFNGNSTEWPPGGYGSLSSGGRRDMRGFGNLNMSEGDPMEDEDPPRLLGRASFQRGRFHSVSPSGVLAVEPPPPPSNNVEIPRYRMQIIYVSADESLEEMCRAVSEMPQQWLCLSPCTAQSTAEYRLQRFLCDSARRIFRVTSFPQLAVLELPTAQQAQSSSNKDAMSKASTAAGERGGVGVPCGDEEADSKEFSVNTTSAMSTIQHQQTEGQFEGMWTVVQLHGEMQLNADPDGRQFPWFNGQSDVLRITQDDLATLSHEGQRAWCCLLRDFQQHQAESAHATLLHQSPVVGCSSPGDAKRELSLIGLQSDVQAAVDREDETSIMHAPLPPSMPVARLFPPLRPFEVGNGALPMLLERGGYFVVLGGFGSIDAQLHQQCVSALEEVRTWFYAELEALKEQAWSQPTRLQVMAPHGTYATSFIVGGDRLVLSPAVLGSSGEEYGAPARYSAGIPASAAASVLGGGGPAVGTVSMASVLRSLHGGANSGSAASGNISGGSASRSNTPILLDEVLPEGRALNTSPKFGLMNSPSSGGPGGLQLDGSISGHNLQLSHVATGGSGAGGGSKATAARPLPSVFFYDSILTNPHNAHMQNGHAVAARAAAVGDNDGLEQVSVSLWGSGSPMSARATSTVAAPDSPPRETSAEVTAGALNAASPSPVPVPHASDNTASLRRRHAKDLALLQEYIIAPIFENDERMLPAREGEVYLALVQWPQRTAAVLRRRLASEAKATTANTTGGGSAAAPGAVTSTAAGGCAASSSAACANGGTSAAPFAAVGSSSSAPCSRGAGTSQFPGQTQLLSEAPLRCRSGSPSVLSPPNGVVAGAGAGCAPGHPGAQAPSAVSASLVAVPTTNASTGDPISSFLAAPNAYTPAGMSLSATMRTDGSGKEASPDPDATPVASAEAIRSFLYEQILRPIVM</sequence>
<dbReference type="Proteomes" id="UP000038009">
    <property type="component" value="Unassembled WGS sequence"/>
</dbReference>
<feature type="compositionally biased region" description="Polar residues" evidence="1">
    <location>
        <begin position="832"/>
        <end position="849"/>
    </location>
</feature>
<name>A0A0N1ILC9_LEPSE</name>
<feature type="region of interest" description="Disordered" evidence="1">
    <location>
        <begin position="751"/>
        <end position="819"/>
    </location>
</feature>
<dbReference type="OMA" id="FGAGWHP"/>
<feature type="compositionally biased region" description="Polar residues" evidence="1">
    <location>
        <begin position="502"/>
        <end position="514"/>
    </location>
</feature>
<gene>
    <name evidence="2" type="ORF">ABL78_3385</name>
</gene>
<feature type="region of interest" description="Disordered" evidence="1">
    <location>
        <begin position="2095"/>
        <end position="2120"/>
    </location>
</feature>
<dbReference type="VEuPathDB" id="TriTrypDB:Lsey_0083_0160"/>
<evidence type="ECO:0000313" key="2">
    <source>
        <dbReference type="EMBL" id="KPI87542.1"/>
    </source>
</evidence>
<feature type="region of interest" description="Disordered" evidence="1">
    <location>
        <begin position="2200"/>
        <end position="2222"/>
    </location>
</feature>